<feature type="transmembrane region" description="Helical" evidence="10">
    <location>
        <begin position="40"/>
        <end position="57"/>
    </location>
</feature>
<dbReference type="GO" id="GO:0005886">
    <property type="term" value="C:plasma membrane"/>
    <property type="evidence" value="ECO:0007669"/>
    <property type="project" value="UniProtKB-SubCell"/>
</dbReference>
<organism evidence="11 12">
    <name type="scientific">Thalassobaculum fulvum</name>
    <dbReference type="NCBI Taxonomy" id="1633335"/>
    <lineage>
        <taxon>Bacteria</taxon>
        <taxon>Pseudomonadati</taxon>
        <taxon>Pseudomonadota</taxon>
        <taxon>Alphaproteobacteria</taxon>
        <taxon>Rhodospirillales</taxon>
        <taxon>Thalassobaculaceae</taxon>
        <taxon>Thalassobaculum</taxon>
    </lineage>
</organism>
<dbReference type="InterPro" id="IPR002010">
    <property type="entry name" value="T3SS_IM_R"/>
</dbReference>
<evidence type="ECO:0000256" key="8">
    <source>
        <dbReference type="ARBA" id="ARBA00023143"/>
    </source>
</evidence>
<dbReference type="AlphaFoldDB" id="A0A919CTC6"/>
<comment type="caution">
    <text evidence="11">The sequence shown here is derived from an EMBL/GenBank/DDBJ whole genome shotgun (WGS) entry which is preliminary data.</text>
</comment>
<feature type="transmembrane region" description="Helical" evidence="10">
    <location>
        <begin position="124"/>
        <end position="147"/>
    </location>
</feature>
<evidence type="ECO:0000256" key="9">
    <source>
        <dbReference type="NCBIfam" id="TIGR01400"/>
    </source>
</evidence>
<gene>
    <name evidence="11" type="primary">fliR</name>
    <name evidence="11" type="ORF">GCM10017083_47880</name>
</gene>
<reference evidence="11" key="2">
    <citation type="submission" date="2020-09" db="EMBL/GenBank/DDBJ databases">
        <authorList>
            <person name="Sun Q."/>
            <person name="Kim S."/>
        </authorList>
    </citation>
    <scope>NUCLEOTIDE SEQUENCE</scope>
    <source>
        <strain evidence="11">KCTC 42651</strain>
    </source>
</reference>
<dbReference type="GO" id="GO:0044780">
    <property type="term" value="P:bacterial-type flagellum assembly"/>
    <property type="evidence" value="ECO:0007669"/>
    <property type="project" value="UniProtKB-UniRule"/>
</dbReference>
<dbReference type="PRINTS" id="PR00953">
    <property type="entry name" value="TYPE3IMRPROT"/>
</dbReference>
<evidence type="ECO:0000256" key="2">
    <source>
        <dbReference type="ARBA" id="ARBA00009772"/>
    </source>
</evidence>
<sequence length="255" mass="27239">MNLEEFLPLRVFEILMVFARAGSAMLMLPGIGETFVPVRVRLLLSAVLALAVAPAIAPQLPPEPTSAAGLLALIAGEVLIGIYFGLVARILLLTLDTAGRIISFSSGLASATIFNPSITEQGTAIGLILTMLGILLLFITDLHHLVIRAVVESYAVFRPGGELMFGDLSEAVTELVAGSFKVAVQLSAPFYVFSLLFFVCLGVLARLMPQLQIFFIGLPVQIYVGMLVLATILGAMMTAFLTYYADTAATYLIPN</sequence>
<keyword evidence="8 10" id="KW-0975">Bacterial flagellum</keyword>
<protein>
    <recommendedName>
        <fullName evidence="3 9">Flagellar biosynthetic protein FliR</fullName>
    </recommendedName>
</protein>
<evidence type="ECO:0000256" key="1">
    <source>
        <dbReference type="ARBA" id="ARBA00002578"/>
    </source>
</evidence>
<dbReference type="Proteomes" id="UP000630353">
    <property type="component" value="Unassembled WGS sequence"/>
</dbReference>
<keyword evidence="6 10" id="KW-1133">Transmembrane helix</keyword>
<dbReference type="RefSeq" id="WP_189994435.1">
    <property type="nucleotide sequence ID" value="NZ_BMZS01000012.1"/>
</dbReference>
<dbReference type="Pfam" id="PF01311">
    <property type="entry name" value="Bac_export_1"/>
    <property type="match status" value="1"/>
</dbReference>
<reference evidence="11" key="1">
    <citation type="journal article" date="2014" name="Int. J. Syst. Evol. Microbiol.">
        <title>Complete genome sequence of Corynebacterium casei LMG S-19264T (=DSM 44701T), isolated from a smear-ripened cheese.</title>
        <authorList>
            <consortium name="US DOE Joint Genome Institute (JGI-PGF)"/>
            <person name="Walter F."/>
            <person name="Albersmeier A."/>
            <person name="Kalinowski J."/>
            <person name="Ruckert C."/>
        </authorList>
    </citation>
    <scope>NUCLEOTIDE SEQUENCE</scope>
    <source>
        <strain evidence="11">KCTC 42651</strain>
    </source>
</reference>
<evidence type="ECO:0000256" key="5">
    <source>
        <dbReference type="ARBA" id="ARBA00022692"/>
    </source>
</evidence>
<evidence type="ECO:0000313" key="11">
    <source>
        <dbReference type="EMBL" id="GHD61034.1"/>
    </source>
</evidence>
<comment type="function">
    <text evidence="1 10">Role in flagellar biosynthesis.</text>
</comment>
<keyword evidence="11" id="KW-0282">Flagellum</keyword>
<keyword evidence="11" id="KW-0966">Cell projection</keyword>
<evidence type="ECO:0000256" key="10">
    <source>
        <dbReference type="RuleBase" id="RU362071"/>
    </source>
</evidence>
<feature type="transmembrane region" description="Helical" evidence="10">
    <location>
        <begin position="69"/>
        <end position="92"/>
    </location>
</feature>
<dbReference type="EMBL" id="BMZS01000012">
    <property type="protein sequence ID" value="GHD61034.1"/>
    <property type="molecule type" value="Genomic_DNA"/>
</dbReference>
<keyword evidence="12" id="KW-1185">Reference proteome</keyword>
<evidence type="ECO:0000256" key="4">
    <source>
        <dbReference type="ARBA" id="ARBA00022475"/>
    </source>
</evidence>
<accession>A0A919CTC6</accession>
<evidence type="ECO:0000313" key="12">
    <source>
        <dbReference type="Proteomes" id="UP000630353"/>
    </source>
</evidence>
<dbReference type="GO" id="GO:0009425">
    <property type="term" value="C:bacterial-type flagellum basal body"/>
    <property type="evidence" value="ECO:0007669"/>
    <property type="project" value="UniProtKB-SubCell"/>
</dbReference>
<keyword evidence="5 10" id="KW-0812">Transmembrane</keyword>
<keyword evidence="4 10" id="KW-1003">Cell membrane</keyword>
<dbReference type="PANTHER" id="PTHR30065">
    <property type="entry name" value="FLAGELLAR BIOSYNTHETIC PROTEIN FLIR"/>
    <property type="match status" value="1"/>
</dbReference>
<evidence type="ECO:0000256" key="7">
    <source>
        <dbReference type="ARBA" id="ARBA00023136"/>
    </source>
</evidence>
<comment type="similarity">
    <text evidence="2 10">Belongs to the FliR/MopE/SpaR family.</text>
</comment>
<feature type="transmembrane region" description="Helical" evidence="10">
    <location>
        <begin position="6"/>
        <end position="28"/>
    </location>
</feature>
<feature type="transmembrane region" description="Helical" evidence="10">
    <location>
        <begin position="220"/>
        <end position="245"/>
    </location>
</feature>
<name>A0A919CTC6_9PROT</name>
<dbReference type="NCBIfam" id="TIGR01400">
    <property type="entry name" value="fliR"/>
    <property type="match status" value="1"/>
</dbReference>
<dbReference type="PANTHER" id="PTHR30065:SF8">
    <property type="entry name" value="FLAGELLAR BIOSYNTHETIC PROTEIN FLIR"/>
    <property type="match status" value="1"/>
</dbReference>
<keyword evidence="11" id="KW-0969">Cilium</keyword>
<keyword evidence="7 10" id="KW-0472">Membrane</keyword>
<dbReference type="InterPro" id="IPR006303">
    <property type="entry name" value="FliR"/>
</dbReference>
<comment type="subcellular location">
    <subcellularLocation>
        <location evidence="10">Cell membrane</location>
        <topology evidence="10">Multi-pass membrane protein</topology>
    </subcellularLocation>
    <subcellularLocation>
        <location evidence="10">Bacterial flagellum basal body</location>
    </subcellularLocation>
</comment>
<proteinExistence type="inferred from homology"/>
<evidence type="ECO:0000256" key="3">
    <source>
        <dbReference type="ARBA" id="ARBA00021717"/>
    </source>
</evidence>
<evidence type="ECO:0000256" key="6">
    <source>
        <dbReference type="ARBA" id="ARBA00022989"/>
    </source>
</evidence>
<feature type="transmembrane region" description="Helical" evidence="10">
    <location>
        <begin position="188"/>
        <end position="208"/>
    </location>
</feature>
<dbReference type="GO" id="GO:0006605">
    <property type="term" value="P:protein targeting"/>
    <property type="evidence" value="ECO:0007669"/>
    <property type="project" value="UniProtKB-UniRule"/>
</dbReference>